<evidence type="ECO:0000313" key="1">
    <source>
        <dbReference type="EMBL" id="MCE5168778.1"/>
    </source>
</evidence>
<evidence type="ECO:0000313" key="2">
    <source>
        <dbReference type="Proteomes" id="UP001199916"/>
    </source>
</evidence>
<comment type="caution">
    <text evidence="1">The sequence shown here is derived from an EMBL/GenBank/DDBJ whole genome shotgun (WGS) entry which is preliminary data.</text>
</comment>
<name>A0ABS8YA43_9BACL</name>
<dbReference type="Proteomes" id="UP001199916">
    <property type="component" value="Unassembled WGS sequence"/>
</dbReference>
<proteinExistence type="predicted"/>
<keyword evidence="2" id="KW-1185">Reference proteome</keyword>
<gene>
    <name evidence="1" type="ORF">LQV63_05555</name>
</gene>
<protein>
    <submittedName>
        <fullName evidence="1">Uncharacterized protein</fullName>
    </submittedName>
</protein>
<accession>A0ABS8YA43</accession>
<dbReference type="EMBL" id="JAJNBZ010000003">
    <property type="protein sequence ID" value="MCE5168778.1"/>
    <property type="molecule type" value="Genomic_DNA"/>
</dbReference>
<reference evidence="1 2" key="1">
    <citation type="submission" date="2021-11" db="EMBL/GenBank/DDBJ databases">
        <title>Draft genome sequence of Paenibacillus profundus YoMME, a new Gram-positive bacteria with exoelectrogenic properties.</title>
        <authorList>
            <person name="Hubenova Y."/>
            <person name="Hubenova E."/>
            <person name="Manasiev Y."/>
            <person name="Peykov S."/>
            <person name="Mitov M."/>
        </authorList>
    </citation>
    <scope>NUCLEOTIDE SEQUENCE [LARGE SCALE GENOMIC DNA]</scope>
    <source>
        <strain evidence="1 2">YoMME</strain>
    </source>
</reference>
<sequence>MKNTNGLNAKRAAELHYCSCGHRAQREKKALRRLSGEALLHSTPEASPSR</sequence>
<organism evidence="1 2">
    <name type="scientific">Paenibacillus profundus</name>
    <dbReference type="NCBI Taxonomy" id="1173085"/>
    <lineage>
        <taxon>Bacteria</taxon>
        <taxon>Bacillati</taxon>
        <taxon>Bacillota</taxon>
        <taxon>Bacilli</taxon>
        <taxon>Bacillales</taxon>
        <taxon>Paenibacillaceae</taxon>
        <taxon>Paenibacillus</taxon>
    </lineage>
</organism>